<protein>
    <submittedName>
        <fullName evidence="1">Uncharacterized protein</fullName>
    </submittedName>
</protein>
<dbReference type="CDD" id="cd00303">
    <property type="entry name" value="retropepsin_like"/>
    <property type="match status" value="1"/>
</dbReference>
<dbReference type="InterPro" id="IPR032567">
    <property type="entry name" value="RTL1-rel"/>
</dbReference>
<accession>A0ABQ5ECX6</accession>
<sequence>MLELKNLKYETTARAYEDAFDTLLSRVEISEAHVISLFMGGLPAEIAMRVRMFKPKTLSDAYCLKILQEATLNAVKKKNKSVFGTNNTRFGNEMVGNSFQKTLLSLPNIPNNNVNPKPNTTMGRNNRKLTQKEYEEKRAQNLCFYCDHKYVPGHKGSGQLYSLVVLPEEVMCEISKEEDFIDMGSAELQAPQISLHALTGTNNFQTMRVIGTVGRNVVHILIDYGSTYNFLDKNMAKKLGCDIRNTFPLTVANGNNLVSDAEWGCEMVLGIQWLATLGNIRCNFKELRMDFKYNGKRVSIRGTHRSTMEWLSNKTSENAVKQSMQAKLYSMALCVFPNFAATCMQLEETRVEMNPLCQQVVDKYADVFEIPTELPPKRDHDHRIPLVAGS</sequence>
<evidence type="ECO:0000313" key="1">
    <source>
        <dbReference type="EMBL" id="GJT48766.1"/>
    </source>
</evidence>
<comment type="caution">
    <text evidence="1">The sequence shown here is derived from an EMBL/GenBank/DDBJ whole genome shotgun (WGS) entry which is preliminary data.</text>
</comment>
<dbReference type="EMBL" id="BQNB010016181">
    <property type="protein sequence ID" value="GJT48766.1"/>
    <property type="molecule type" value="Genomic_DNA"/>
</dbReference>
<proteinExistence type="predicted"/>
<name>A0ABQ5ECX6_9ASTR</name>
<dbReference type="PANTHER" id="PTHR15503">
    <property type="entry name" value="LDOC1 RELATED"/>
    <property type="match status" value="1"/>
</dbReference>
<evidence type="ECO:0000313" key="2">
    <source>
        <dbReference type="Proteomes" id="UP001151760"/>
    </source>
</evidence>
<organism evidence="1 2">
    <name type="scientific">Tanacetum coccineum</name>
    <dbReference type="NCBI Taxonomy" id="301880"/>
    <lineage>
        <taxon>Eukaryota</taxon>
        <taxon>Viridiplantae</taxon>
        <taxon>Streptophyta</taxon>
        <taxon>Embryophyta</taxon>
        <taxon>Tracheophyta</taxon>
        <taxon>Spermatophyta</taxon>
        <taxon>Magnoliopsida</taxon>
        <taxon>eudicotyledons</taxon>
        <taxon>Gunneridae</taxon>
        <taxon>Pentapetalae</taxon>
        <taxon>asterids</taxon>
        <taxon>campanulids</taxon>
        <taxon>Asterales</taxon>
        <taxon>Asteraceae</taxon>
        <taxon>Asteroideae</taxon>
        <taxon>Anthemideae</taxon>
        <taxon>Anthemidinae</taxon>
        <taxon>Tanacetum</taxon>
    </lineage>
</organism>
<reference evidence="1" key="2">
    <citation type="submission" date="2022-01" db="EMBL/GenBank/DDBJ databases">
        <authorList>
            <person name="Yamashiro T."/>
            <person name="Shiraishi A."/>
            <person name="Satake H."/>
            <person name="Nakayama K."/>
        </authorList>
    </citation>
    <scope>NUCLEOTIDE SEQUENCE</scope>
</reference>
<dbReference type="Proteomes" id="UP001151760">
    <property type="component" value="Unassembled WGS sequence"/>
</dbReference>
<keyword evidence="2" id="KW-1185">Reference proteome</keyword>
<dbReference type="PANTHER" id="PTHR15503:SF22">
    <property type="entry name" value="TRANSPOSON TY3-I GAG POLYPROTEIN"/>
    <property type="match status" value="1"/>
</dbReference>
<gene>
    <name evidence="1" type="ORF">Tco_0974923</name>
</gene>
<reference evidence="1" key="1">
    <citation type="journal article" date="2022" name="Int. J. Mol. Sci.">
        <title>Draft Genome of Tanacetum Coccineum: Genomic Comparison of Closely Related Tanacetum-Family Plants.</title>
        <authorList>
            <person name="Yamashiro T."/>
            <person name="Shiraishi A."/>
            <person name="Nakayama K."/>
            <person name="Satake H."/>
        </authorList>
    </citation>
    <scope>NUCLEOTIDE SEQUENCE</scope>
</reference>